<dbReference type="Proteomes" id="UP000649617">
    <property type="component" value="Unassembled WGS sequence"/>
</dbReference>
<reference evidence="1" key="1">
    <citation type="submission" date="2021-02" db="EMBL/GenBank/DDBJ databases">
        <authorList>
            <person name="Dougan E. K."/>
            <person name="Rhodes N."/>
            <person name="Thang M."/>
            <person name="Chan C."/>
        </authorList>
    </citation>
    <scope>NUCLEOTIDE SEQUENCE</scope>
</reference>
<gene>
    <name evidence="1" type="ORF">SPIL2461_LOCUS9949</name>
</gene>
<organism evidence="1 2">
    <name type="scientific">Symbiodinium pilosum</name>
    <name type="common">Dinoflagellate</name>
    <dbReference type="NCBI Taxonomy" id="2952"/>
    <lineage>
        <taxon>Eukaryota</taxon>
        <taxon>Sar</taxon>
        <taxon>Alveolata</taxon>
        <taxon>Dinophyceae</taxon>
        <taxon>Suessiales</taxon>
        <taxon>Symbiodiniaceae</taxon>
        <taxon>Symbiodinium</taxon>
    </lineage>
</organism>
<feature type="non-terminal residue" evidence="1">
    <location>
        <position position="1"/>
    </location>
</feature>
<evidence type="ECO:0000313" key="1">
    <source>
        <dbReference type="EMBL" id="CAE7403296.1"/>
    </source>
</evidence>
<protein>
    <submittedName>
        <fullName evidence="1">Uncharacterized protein</fullName>
    </submittedName>
</protein>
<comment type="caution">
    <text evidence="1">The sequence shown here is derived from an EMBL/GenBank/DDBJ whole genome shotgun (WGS) entry which is preliminary data.</text>
</comment>
<accession>A0A812QTE3</accession>
<sequence length="156" mass="17885">TVLFSSWLTAIKYRIEEIQTKPDVKDQAVRMGILENEQFPYLQWNPDEGEHQKDPQDPLSIKDAIQVVDQLHQLIVHPNVVGRFHPLRKLTSDMQSDVIPWTLETQNRTQESQMTYQLIGRMIRSGCTHLAASALRPSKLGRSPLATAVDKMIQEL</sequence>
<dbReference type="EMBL" id="CAJNIZ010017813">
    <property type="protein sequence ID" value="CAE7403296.1"/>
    <property type="molecule type" value="Genomic_DNA"/>
</dbReference>
<dbReference type="AlphaFoldDB" id="A0A812QTE3"/>
<dbReference type="OrthoDB" id="445948at2759"/>
<evidence type="ECO:0000313" key="2">
    <source>
        <dbReference type="Proteomes" id="UP000649617"/>
    </source>
</evidence>
<proteinExistence type="predicted"/>
<keyword evidence="2" id="KW-1185">Reference proteome</keyword>
<name>A0A812QTE3_SYMPI</name>